<sequence>VRKLVMRHLDTSRTLSQQKDRLLVEKVIKKAQSESATFVKYEGGWAVRDMMAQFMRNRSAKERR</sequence>
<dbReference type="EMBL" id="KN824915">
    <property type="protein sequence ID" value="KIK97907.1"/>
    <property type="molecule type" value="Genomic_DNA"/>
</dbReference>
<feature type="non-terminal residue" evidence="1">
    <location>
        <position position="1"/>
    </location>
</feature>
<reference evidence="2" key="2">
    <citation type="submission" date="2015-01" db="EMBL/GenBank/DDBJ databases">
        <title>Evolutionary Origins and Diversification of the Mycorrhizal Mutualists.</title>
        <authorList>
            <consortium name="DOE Joint Genome Institute"/>
            <consortium name="Mycorrhizal Genomics Consortium"/>
            <person name="Kohler A."/>
            <person name="Kuo A."/>
            <person name="Nagy L.G."/>
            <person name="Floudas D."/>
            <person name="Copeland A."/>
            <person name="Barry K.W."/>
            <person name="Cichocki N."/>
            <person name="Veneault-Fourrey C."/>
            <person name="LaButti K."/>
            <person name="Lindquist E.A."/>
            <person name="Lipzen A."/>
            <person name="Lundell T."/>
            <person name="Morin E."/>
            <person name="Murat C."/>
            <person name="Riley R."/>
            <person name="Ohm R."/>
            <person name="Sun H."/>
            <person name="Tunlid A."/>
            <person name="Henrissat B."/>
            <person name="Grigoriev I.V."/>
            <person name="Hibbett D.S."/>
            <person name="Martin F."/>
        </authorList>
    </citation>
    <scope>NUCLEOTIDE SEQUENCE [LARGE SCALE GENOMIC DNA]</scope>
    <source>
        <strain evidence="2">Ve08.2h10</strain>
    </source>
</reference>
<accession>A0A0D0DHZ1</accession>
<dbReference type="Proteomes" id="UP000054538">
    <property type="component" value="Unassembled WGS sequence"/>
</dbReference>
<keyword evidence="2" id="KW-1185">Reference proteome</keyword>
<protein>
    <submittedName>
        <fullName evidence="1">Uncharacterized protein</fullName>
    </submittedName>
</protein>
<reference evidence="1 2" key="1">
    <citation type="submission" date="2014-04" db="EMBL/GenBank/DDBJ databases">
        <authorList>
            <consortium name="DOE Joint Genome Institute"/>
            <person name="Kuo A."/>
            <person name="Kohler A."/>
            <person name="Jargeat P."/>
            <person name="Nagy L.G."/>
            <person name="Floudas D."/>
            <person name="Copeland A."/>
            <person name="Barry K.W."/>
            <person name="Cichocki N."/>
            <person name="Veneault-Fourrey C."/>
            <person name="LaButti K."/>
            <person name="Lindquist E.A."/>
            <person name="Lipzen A."/>
            <person name="Lundell T."/>
            <person name="Morin E."/>
            <person name="Murat C."/>
            <person name="Sun H."/>
            <person name="Tunlid A."/>
            <person name="Henrissat B."/>
            <person name="Grigoriev I.V."/>
            <person name="Hibbett D.S."/>
            <person name="Martin F."/>
            <person name="Nordberg H.P."/>
            <person name="Cantor M.N."/>
            <person name="Hua S.X."/>
        </authorList>
    </citation>
    <scope>NUCLEOTIDE SEQUENCE [LARGE SCALE GENOMIC DNA]</scope>
    <source>
        <strain evidence="1 2">Ve08.2h10</strain>
    </source>
</reference>
<evidence type="ECO:0000313" key="2">
    <source>
        <dbReference type="Proteomes" id="UP000054538"/>
    </source>
</evidence>
<feature type="non-terminal residue" evidence="1">
    <location>
        <position position="64"/>
    </location>
</feature>
<dbReference type="HOGENOM" id="CLU_2873917_0_0_1"/>
<name>A0A0D0DHZ1_9AGAM</name>
<dbReference type="InParanoid" id="A0A0D0DHZ1"/>
<dbReference type="STRING" id="930991.A0A0D0DHZ1"/>
<proteinExistence type="predicted"/>
<organism evidence="1 2">
    <name type="scientific">Paxillus rubicundulus Ve08.2h10</name>
    <dbReference type="NCBI Taxonomy" id="930991"/>
    <lineage>
        <taxon>Eukaryota</taxon>
        <taxon>Fungi</taxon>
        <taxon>Dikarya</taxon>
        <taxon>Basidiomycota</taxon>
        <taxon>Agaricomycotina</taxon>
        <taxon>Agaricomycetes</taxon>
        <taxon>Agaricomycetidae</taxon>
        <taxon>Boletales</taxon>
        <taxon>Paxilineae</taxon>
        <taxon>Paxillaceae</taxon>
        <taxon>Paxillus</taxon>
    </lineage>
</organism>
<evidence type="ECO:0000313" key="1">
    <source>
        <dbReference type="EMBL" id="KIK97907.1"/>
    </source>
</evidence>
<dbReference type="OrthoDB" id="2682158at2759"/>
<dbReference type="AlphaFoldDB" id="A0A0D0DHZ1"/>
<gene>
    <name evidence="1" type="ORF">PAXRUDRAFT_75768</name>
</gene>